<dbReference type="GeneID" id="81593272"/>
<dbReference type="Proteomes" id="UP001213799">
    <property type="component" value="Unassembled WGS sequence"/>
</dbReference>
<evidence type="ECO:0000256" key="1">
    <source>
        <dbReference type="SAM" id="Phobius"/>
    </source>
</evidence>
<keyword evidence="1" id="KW-0472">Membrane</keyword>
<reference evidence="2" key="2">
    <citation type="submission" date="2023-01" db="EMBL/GenBank/DDBJ databases">
        <authorList>
            <person name="Petersen C."/>
        </authorList>
    </citation>
    <scope>NUCLEOTIDE SEQUENCE</scope>
    <source>
        <strain evidence="2">IBT 12815</strain>
    </source>
</reference>
<evidence type="ECO:0000313" key="2">
    <source>
        <dbReference type="EMBL" id="KAJ5589298.1"/>
    </source>
</evidence>
<accession>A0AAD6DMT6</accession>
<keyword evidence="1" id="KW-1133">Transmembrane helix</keyword>
<organism evidence="2 3">
    <name type="scientific">Penicillium hordei</name>
    <dbReference type="NCBI Taxonomy" id="40994"/>
    <lineage>
        <taxon>Eukaryota</taxon>
        <taxon>Fungi</taxon>
        <taxon>Dikarya</taxon>
        <taxon>Ascomycota</taxon>
        <taxon>Pezizomycotina</taxon>
        <taxon>Eurotiomycetes</taxon>
        <taxon>Eurotiomycetidae</taxon>
        <taxon>Eurotiales</taxon>
        <taxon>Aspergillaceae</taxon>
        <taxon>Penicillium</taxon>
    </lineage>
</organism>
<dbReference type="EMBL" id="JAQJAE010000006">
    <property type="protein sequence ID" value="KAJ5589298.1"/>
    <property type="molecule type" value="Genomic_DNA"/>
</dbReference>
<feature type="transmembrane region" description="Helical" evidence="1">
    <location>
        <begin position="178"/>
        <end position="204"/>
    </location>
</feature>
<proteinExistence type="predicted"/>
<reference evidence="2" key="1">
    <citation type="journal article" date="2023" name="IMA Fungus">
        <title>Comparative genomic study of the Penicillium genus elucidates a diverse pangenome and 15 lateral gene transfer events.</title>
        <authorList>
            <person name="Petersen C."/>
            <person name="Sorensen T."/>
            <person name="Nielsen M.R."/>
            <person name="Sondergaard T.E."/>
            <person name="Sorensen J.L."/>
            <person name="Fitzpatrick D.A."/>
            <person name="Frisvad J.C."/>
            <person name="Nielsen K.L."/>
        </authorList>
    </citation>
    <scope>NUCLEOTIDE SEQUENCE</scope>
    <source>
        <strain evidence="2">IBT 12815</strain>
    </source>
</reference>
<feature type="transmembrane region" description="Helical" evidence="1">
    <location>
        <begin position="142"/>
        <end position="166"/>
    </location>
</feature>
<sequence length="213" mass="23621">MSDGVGESYRFPPIDGLHDRCCNISNERCRRVPLEFIKSPSPRCPSAKPASAFLSELSLHTYVLEPLIYKDFIPHQRASRIATAHRPPTACSPTLLQTLCFISAKGQLGSNYLGYQLGSTKIKLGLSACFGLGLFPARFWSFFFWSISLILDLLSFLAFARLYFSIALSSLTQFFRTFLSLGALCLAIAIVPRLVVIYTVLSVLPSIVDSSRL</sequence>
<dbReference type="RefSeq" id="XP_056748317.1">
    <property type="nucleotide sequence ID" value="XM_056903030.1"/>
</dbReference>
<keyword evidence="3" id="KW-1185">Reference proteome</keyword>
<comment type="caution">
    <text evidence="2">The sequence shown here is derived from an EMBL/GenBank/DDBJ whole genome shotgun (WGS) entry which is preliminary data.</text>
</comment>
<name>A0AAD6DMT6_9EURO</name>
<dbReference type="AlphaFoldDB" id="A0AAD6DMT6"/>
<keyword evidence="1" id="KW-0812">Transmembrane</keyword>
<evidence type="ECO:0000313" key="3">
    <source>
        <dbReference type="Proteomes" id="UP001213799"/>
    </source>
</evidence>
<gene>
    <name evidence="2" type="ORF">N7537_011976</name>
</gene>
<protein>
    <submittedName>
        <fullName evidence="2">Uncharacterized protein</fullName>
    </submittedName>
</protein>